<dbReference type="InterPro" id="IPR052895">
    <property type="entry name" value="HetReg/Transcr_Mod"/>
</dbReference>
<reference evidence="2 3" key="1">
    <citation type="submission" date="2015-06" db="EMBL/GenBank/DDBJ databases">
        <title>Survival trade-offs in plant roots during colonization by closely related pathogenic and mutualistic fungi.</title>
        <authorList>
            <person name="Hacquard S."/>
            <person name="Kracher B."/>
            <person name="Hiruma K."/>
            <person name="Weinman A."/>
            <person name="Muench P."/>
            <person name="Garrido Oter R."/>
            <person name="Ver Loren van Themaat E."/>
            <person name="Dallerey J.-F."/>
            <person name="Damm U."/>
            <person name="Henrissat B."/>
            <person name="Lespinet O."/>
            <person name="Thon M."/>
            <person name="Kemen E."/>
            <person name="McHardy A.C."/>
            <person name="Schulze-Lefert P."/>
            <person name="O'Connell R.J."/>
        </authorList>
    </citation>
    <scope>NUCLEOTIDE SEQUENCE [LARGE SCALE GENOMIC DNA]</scope>
    <source>
        <strain evidence="2 3">MAFF 238704</strain>
    </source>
</reference>
<dbReference type="PANTHER" id="PTHR24148:SF73">
    <property type="entry name" value="HET DOMAIN PROTEIN (AFU_ORTHOLOGUE AFUA_8G01020)"/>
    <property type="match status" value="1"/>
</dbReference>
<comment type="caution">
    <text evidence="2">The sequence shown here is derived from an EMBL/GenBank/DDBJ whole genome shotgun (WGS) entry which is preliminary data.</text>
</comment>
<keyword evidence="3" id="KW-1185">Reference proteome</keyword>
<dbReference type="STRING" id="1573173.A0A167DTZ2"/>
<name>A0A167DTZ2_COLIC</name>
<dbReference type="Pfam" id="PF06985">
    <property type="entry name" value="HET"/>
    <property type="match status" value="1"/>
</dbReference>
<dbReference type="PANTHER" id="PTHR24148">
    <property type="entry name" value="ANKYRIN REPEAT DOMAIN-CONTAINING PROTEIN 39 HOMOLOG-RELATED"/>
    <property type="match status" value="1"/>
</dbReference>
<dbReference type="Proteomes" id="UP000076584">
    <property type="component" value="Unassembled WGS sequence"/>
</dbReference>
<gene>
    <name evidence="2" type="ORF">CI238_11064</name>
</gene>
<organism evidence="2 3">
    <name type="scientific">Colletotrichum incanum</name>
    <name type="common">Soybean anthracnose fungus</name>
    <dbReference type="NCBI Taxonomy" id="1573173"/>
    <lineage>
        <taxon>Eukaryota</taxon>
        <taxon>Fungi</taxon>
        <taxon>Dikarya</taxon>
        <taxon>Ascomycota</taxon>
        <taxon>Pezizomycotina</taxon>
        <taxon>Sordariomycetes</taxon>
        <taxon>Hypocreomycetidae</taxon>
        <taxon>Glomerellales</taxon>
        <taxon>Glomerellaceae</taxon>
        <taxon>Colletotrichum</taxon>
        <taxon>Colletotrichum spaethianum species complex</taxon>
    </lineage>
</organism>
<dbReference type="InterPro" id="IPR010730">
    <property type="entry name" value="HET"/>
</dbReference>
<evidence type="ECO:0000259" key="1">
    <source>
        <dbReference type="Pfam" id="PF06985"/>
    </source>
</evidence>
<evidence type="ECO:0000313" key="3">
    <source>
        <dbReference type="Proteomes" id="UP000076584"/>
    </source>
</evidence>
<evidence type="ECO:0000313" key="2">
    <source>
        <dbReference type="EMBL" id="KZL84339.1"/>
    </source>
</evidence>
<dbReference type="EMBL" id="LFIW01000882">
    <property type="protein sequence ID" value="KZL84339.1"/>
    <property type="molecule type" value="Genomic_DNA"/>
</dbReference>
<dbReference type="Pfam" id="PF26639">
    <property type="entry name" value="Het-6_barrel"/>
    <property type="match status" value="1"/>
</dbReference>
<feature type="domain" description="Heterokaryon incompatibility" evidence="1">
    <location>
        <begin position="58"/>
        <end position="201"/>
    </location>
</feature>
<dbReference type="AlphaFoldDB" id="A0A167DTZ2"/>
<accession>A0A167DTZ2</accession>
<protein>
    <submittedName>
        <fullName evidence="2">Heterokaryon incompatibility protein</fullName>
    </submittedName>
</protein>
<sequence length="787" mass="89517">MNSTVEAPGIAYRALDHTTDEFRLLYLNPTAERATSSSRDDLVIAQLRHYRLSDAPLFVALSYCWGQVTIQSPIVIDGVVQRCGFNGEAALGHLRKAGGVYVWIDQLCINQNDNAEKSHQVQMMRQIYTAATRVAVWMGLPEDDSDIFLHHSRTMSALIREEKYVDVVRAHTDIAFLQRVSYAFRAFCERQYWTRLWIIQEFAVALEIDILCGDASIGYADLREFLVFLNKIYEYYPKIQADGGMEVMMTLVEMLRGFKTPANSFLEGVFTRRRRYQLRHGVSPASPARHALGDVESAMTKDSESLFAVLVTTLVLEIDYNHTQSTDPRDRIFAVMHFADDVNEFEGLPDYSLSCKHVYQNVARRVLMQGNVDLLSYCQFPRDTALATWAPDWRMGIKRPNIGNPWHSKFDASKSSLQKQVVLAPDGETIQLRGVLVDAVTETGNIWDPNWIKELDCKAALEYIDEVGNLCEKSPMFAERIKAQDFKDAMRICIADRHHYKEPERQTELLEAFAQAVLWMRKAVGKVSSEAEMGIRMDDTIGWQQPWFMFAMKNLHSRRPFLSESGYVGLAPMHVQPGDKIVILLGGKTPYAVREMGATHYELIGESYVHGVMFGEFMSDNVKIRDFTRHHILFFEHNIIVKACRKADAAGLEFLWFGSACIDKSSSLELQHAVSFSFRLLRAATVCFIYLQDLPTGSGFLEEACSCCRYWARSWTLQELVAPSKVNFFDVDWNYRGSKSSSELINFLHKLTRIDKSVLLDNNAFSKVAIGAACLGQQAENPRALRT</sequence>
<proteinExistence type="predicted"/>